<dbReference type="PROSITE" id="PS50297">
    <property type="entry name" value="ANK_REP_REGION"/>
    <property type="match status" value="1"/>
</dbReference>
<dbReference type="PANTHER" id="PTHR24121:SF23">
    <property type="entry name" value="NO MECHANORECEPTOR POTENTIAL C, ISOFORM H"/>
    <property type="match status" value="1"/>
</dbReference>
<evidence type="ECO:0000256" key="1">
    <source>
        <dbReference type="PROSITE-ProRule" id="PRU00023"/>
    </source>
</evidence>
<dbReference type="Gene3D" id="1.25.40.20">
    <property type="entry name" value="Ankyrin repeat-containing domain"/>
    <property type="match status" value="1"/>
</dbReference>
<dbReference type="PROSITE" id="PS50088">
    <property type="entry name" value="ANK_REPEAT"/>
    <property type="match status" value="1"/>
</dbReference>
<dbReference type="InterPro" id="IPR002110">
    <property type="entry name" value="Ankyrin_rpt"/>
</dbReference>
<reference evidence="3 4" key="1">
    <citation type="submission" date="2019-03" db="EMBL/GenBank/DDBJ databases">
        <title>Sequencing 23 genomes of Wallemia ichthyophaga.</title>
        <authorList>
            <person name="Gostincar C."/>
        </authorList>
    </citation>
    <scope>NUCLEOTIDE SEQUENCE [LARGE SCALE GENOMIC DNA]</scope>
    <source>
        <strain evidence="3 4">EXF-6200</strain>
    </source>
</reference>
<sequence length="354" mass="38986">MYKSKSSTSSSNTSKPFKPPLLNPNRPTNSKPRNSQLLFKYKQLSHATSIHRHQKLSTLSTLIDKWLQISQSTSLQLFDLVNYNDDLIFPPRWPLILISCGGMLRLRNSKYLGIISAAANDRPALEEYSTLHGQDSLYTARDDVGHSVLHAICEKGHYDLLEWLLPPHVPSPPGPSPANAPLFSSSLSPTPHLTHAILDAHTPDQRSPLHYAARKGHLDIARALLAYASTRPAALDPATYSRKEVPRAAARAADAIEGRQHTAESVLLHKRTARNRLAQDEAELAGHTALASFLAERRIKSSNDPDEQTSAGVAASPRPRPSPDTQKQEKRSDTAIGDAIEANDPVDEAKELMR</sequence>
<gene>
    <name evidence="3" type="ORF">E3P86_00022</name>
</gene>
<evidence type="ECO:0000313" key="4">
    <source>
        <dbReference type="Proteomes" id="UP000310689"/>
    </source>
</evidence>
<dbReference type="PANTHER" id="PTHR24121">
    <property type="entry name" value="NO MECHANORECEPTOR POTENTIAL C, ISOFORM D-RELATED"/>
    <property type="match status" value="1"/>
</dbReference>
<dbReference type="SUPFAM" id="SSF48403">
    <property type="entry name" value="Ankyrin repeat"/>
    <property type="match status" value="1"/>
</dbReference>
<feature type="region of interest" description="Disordered" evidence="2">
    <location>
        <begin position="298"/>
        <end position="354"/>
    </location>
</feature>
<proteinExistence type="predicted"/>
<dbReference type="InterPro" id="IPR036770">
    <property type="entry name" value="Ankyrin_rpt-contain_sf"/>
</dbReference>
<evidence type="ECO:0000256" key="2">
    <source>
        <dbReference type="SAM" id="MobiDB-lite"/>
    </source>
</evidence>
<dbReference type="SMART" id="SM00248">
    <property type="entry name" value="ANK"/>
    <property type="match status" value="2"/>
</dbReference>
<dbReference type="Proteomes" id="UP000310689">
    <property type="component" value="Unassembled WGS sequence"/>
</dbReference>
<feature type="compositionally biased region" description="Low complexity" evidence="2">
    <location>
        <begin position="1"/>
        <end position="15"/>
    </location>
</feature>
<evidence type="ECO:0000313" key="3">
    <source>
        <dbReference type="EMBL" id="TIB43235.1"/>
    </source>
</evidence>
<feature type="region of interest" description="Disordered" evidence="2">
    <location>
        <begin position="1"/>
        <end position="33"/>
    </location>
</feature>
<dbReference type="Pfam" id="PF12796">
    <property type="entry name" value="Ank_2"/>
    <property type="match status" value="1"/>
</dbReference>
<organism evidence="3 4">
    <name type="scientific">Wallemia ichthyophaga</name>
    <dbReference type="NCBI Taxonomy" id="245174"/>
    <lineage>
        <taxon>Eukaryota</taxon>
        <taxon>Fungi</taxon>
        <taxon>Dikarya</taxon>
        <taxon>Basidiomycota</taxon>
        <taxon>Wallemiomycotina</taxon>
        <taxon>Wallemiomycetes</taxon>
        <taxon>Wallemiales</taxon>
        <taxon>Wallemiaceae</taxon>
        <taxon>Wallemia</taxon>
    </lineage>
</organism>
<keyword evidence="1" id="KW-0040">ANK repeat</keyword>
<dbReference type="AlphaFoldDB" id="A0A4T0JQP5"/>
<comment type="caution">
    <text evidence="3">The sequence shown here is derived from an EMBL/GenBank/DDBJ whole genome shotgun (WGS) entry which is preliminary data.</text>
</comment>
<protein>
    <submittedName>
        <fullName evidence="3">Uncharacterized protein</fullName>
    </submittedName>
</protein>
<name>A0A4T0JQP5_WALIC</name>
<dbReference type="EMBL" id="SPOI01000001">
    <property type="protein sequence ID" value="TIB43235.1"/>
    <property type="molecule type" value="Genomic_DNA"/>
</dbReference>
<feature type="repeat" description="ANK" evidence="1">
    <location>
        <begin position="204"/>
        <end position="225"/>
    </location>
</feature>
<accession>A0A4T0JQP5</accession>